<keyword evidence="4" id="KW-1185">Reference proteome</keyword>
<sequence length="59" mass="6544">MRYLFLALVVLNMAVFGYYSFLRKPNESQSVSQARAALVHPVTATNVSSELPPMIGTKK</sequence>
<dbReference type="EMBL" id="PKJS01000009">
    <property type="protein sequence ID" value="PKZ68602.1"/>
    <property type="molecule type" value="Genomic_DNA"/>
</dbReference>
<proteinExistence type="predicted"/>
<gene>
    <name evidence="1" type="ORF">CYJ96_08095</name>
    <name evidence="2" type="ORF">NCTC10465_00071</name>
</gene>
<evidence type="ECO:0000313" key="4">
    <source>
        <dbReference type="Proteomes" id="UP000255230"/>
    </source>
</evidence>
<evidence type="ECO:0000313" key="3">
    <source>
        <dbReference type="Proteomes" id="UP000234914"/>
    </source>
</evidence>
<dbReference type="GeneID" id="35778772"/>
<dbReference type="Proteomes" id="UP000234914">
    <property type="component" value="Unassembled WGS sequence"/>
</dbReference>
<evidence type="ECO:0000313" key="2">
    <source>
        <dbReference type="EMBL" id="STY96322.1"/>
    </source>
</evidence>
<dbReference type="Proteomes" id="UP000255230">
    <property type="component" value="Unassembled WGS sequence"/>
</dbReference>
<dbReference type="AlphaFoldDB" id="A0A0X8K846"/>
<dbReference type="RefSeq" id="WP_062334848.1">
    <property type="nucleotide sequence ID" value="NZ_CP014234.1"/>
</dbReference>
<protein>
    <submittedName>
        <fullName evidence="1">Uncharacterized protein</fullName>
    </submittedName>
</protein>
<reference evidence="2 4" key="2">
    <citation type="submission" date="2018-06" db="EMBL/GenBank/DDBJ databases">
        <authorList>
            <consortium name="Pathogen Informatics"/>
            <person name="Doyle S."/>
        </authorList>
    </citation>
    <scope>NUCLEOTIDE SEQUENCE [LARGE SCALE GENOMIC DNA]</scope>
    <source>
        <strain evidence="2 4">NCTC10465</strain>
    </source>
</reference>
<organism evidence="1 3">
    <name type="scientific">Faucicola osloensis</name>
    <name type="common">Moraxella osloensis</name>
    <dbReference type="NCBI Taxonomy" id="34062"/>
    <lineage>
        <taxon>Bacteria</taxon>
        <taxon>Pseudomonadati</taxon>
        <taxon>Pseudomonadota</taxon>
        <taxon>Gammaproteobacteria</taxon>
        <taxon>Moraxellales</taxon>
        <taxon>Moraxellaceae</taxon>
        <taxon>Faucicola</taxon>
    </lineage>
</organism>
<dbReference type="KEGG" id="mos:AXE82_06905"/>
<name>A0A0X8K846_FAUOS</name>
<evidence type="ECO:0000313" key="1">
    <source>
        <dbReference type="EMBL" id="PKZ68602.1"/>
    </source>
</evidence>
<dbReference type="EMBL" id="UGPY01000001">
    <property type="protein sequence ID" value="STY96322.1"/>
    <property type="molecule type" value="Genomic_DNA"/>
</dbReference>
<reference evidence="1 3" key="1">
    <citation type="submission" date="2017-12" db="EMBL/GenBank/DDBJ databases">
        <title>Phylogenetic diversity of female urinary microbiome.</title>
        <authorList>
            <person name="Thomas-White K."/>
            <person name="Wolfe A.J."/>
        </authorList>
    </citation>
    <scope>NUCLEOTIDE SEQUENCE [LARGE SCALE GENOMIC DNA]</scope>
    <source>
        <strain evidence="1 3">UMB0416</strain>
    </source>
</reference>
<accession>A0A0X8K846</accession>